<keyword evidence="9" id="KW-0407">Ion channel</keyword>
<dbReference type="PRINTS" id="PR00762">
    <property type="entry name" value="CLCHANNEL"/>
</dbReference>
<feature type="transmembrane region" description="Helical" evidence="10">
    <location>
        <begin position="68"/>
        <end position="86"/>
    </location>
</feature>
<dbReference type="PANTHER" id="PTHR43427:SF6">
    <property type="entry name" value="CHLORIDE CHANNEL PROTEIN CLC-E"/>
    <property type="match status" value="1"/>
</dbReference>
<evidence type="ECO:0000256" key="5">
    <source>
        <dbReference type="ARBA" id="ARBA00023065"/>
    </source>
</evidence>
<dbReference type="SUPFAM" id="SSF81340">
    <property type="entry name" value="Clc chloride channel"/>
    <property type="match status" value="1"/>
</dbReference>
<proteinExistence type="predicted"/>
<reference evidence="11 12" key="1">
    <citation type="submission" date="2020-05" db="EMBL/GenBank/DDBJ databases">
        <title>Complete closed genome sequence of Defluviicoccus vanus.</title>
        <authorList>
            <person name="Bessarab I."/>
            <person name="Arumugam K."/>
            <person name="Maszenan A.M."/>
            <person name="Seviour R.J."/>
            <person name="Williams R.B."/>
        </authorList>
    </citation>
    <scope>NUCLEOTIDE SEQUENCE [LARGE SCALE GENOMIC DNA]</scope>
    <source>
        <strain evidence="11 12">Ben 114</strain>
    </source>
</reference>
<keyword evidence="6 10" id="KW-0472">Membrane</keyword>
<feature type="transmembrane region" description="Helical" evidence="10">
    <location>
        <begin position="158"/>
        <end position="183"/>
    </location>
</feature>
<keyword evidence="5" id="KW-0406">Ion transport</keyword>
<evidence type="ECO:0000313" key="12">
    <source>
        <dbReference type="Proteomes" id="UP000516369"/>
    </source>
</evidence>
<feature type="transmembrane region" description="Helical" evidence="10">
    <location>
        <begin position="358"/>
        <end position="385"/>
    </location>
</feature>
<name>A0A7H1N1X6_9PROT</name>
<evidence type="ECO:0000256" key="7">
    <source>
        <dbReference type="ARBA" id="ARBA00023173"/>
    </source>
</evidence>
<feature type="transmembrane region" description="Helical" evidence="10">
    <location>
        <begin position="303"/>
        <end position="322"/>
    </location>
</feature>
<dbReference type="EMBL" id="CP053923">
    <property type="protein sequence ID" value="QNT69712.1"/>
    <property type="molecule type" value="Genomic_DNA"/>
</dbReference>
<dbReference type="Gene3D" id="1.10.3080.10">
    <property type="entry name" value="Clc chloride channel"/>
    <property type="match status" value="1"/>
</dbReference>
<evidence type="ECO:0000256" key="8">
    <source>
        <dbReference type="ARBA" id="ARBA00023214"/>
    </source>
</evidence>
<dbReference type="RefSeq" id="WP_190260227.1">
    <property type="nucleotide sequence ID" value="NZ_CP053923.1"/>
</dbReference>
<feature type="transmembrane region" description="Helical" evidence="10">
    <location>
        <begin position="334"/>
        <end position="352"/>
    </location>
</feature>
<evidence type="ECO:0000256" key="1">
    <source>
        <dbReference type="ARBA" id="ARBA00004141"/>
    </source>
</evidence>
<organism evidence="11 12">
    <name type="scientific">Defluviicoccus vanus</name>
    <dbReference type="NCBI Taxonomy" id="111831"/>
    <lineage>
        <taxon>Bacteria</taxon>
        <taxon>Pseudomonadati</taxon>
        <taxon>Pseudomonadota</taxon>
        <taxon>Alphaproteobacteria</taxon>
        <taxon>Rhodospirillales</taxon>
        <taxon>Rhodospirillaceae</taxon>
        <taxon>Defluviicoccus</taxon>
    </lineage>
</organism>
<dbReference type="InterPro" id="IPR050368">
    <property type="entry name" value="ClC-type_chloride_channel"/>
</dbReference>
<dbReference type="AlphaFoldDB" id="A0A7H1N1X6"/>
<keyword evidence="7" id="KW-0869">Chloride channel</keyword>
<keyword evidence="3 10" id="KW-0812">Transmembrane</keyword>
<comment type="subcellular location">
    <subcellularLocation>
        <location evidence="1">Membrane</location>
        <topology evidence="1">Multi-pass membrane protein</topology>
    </subcellularLocation>
</comment>
<dbReference type="GO" id="GO:0034707">
    <property type="term" value="C:chloride channel complex"/>
    <property type="evidence" value="ECO:0007669"/>
    <property type="project" value="UniProtKB-KW"/>
</dbReference>
<dbReference type="PANTHER" id="PTHR43427">
    <property type="entry name" value="CHLORIDE CHANNEL PROTEIN CLC-E"/>
    <property type="match status" value="1"/>
</dbReference>
<evidence type="ECO:0000256" key="4">
    <source>
        <dbReference type="ARBA" id="ARBA00022989"/>
    </source>
</evidence>
<accession>A0A7H1N1X6</accession>
<keyword evidence="12" id="KW-1185">Reference proteome</keyword>
<keyword evidence="2" id="KW-0813">Transport</keyword>
<evidence type="ECO:0000256" key="9">
    <source>
        <dbReference type="ARBA" id="ARBA00023303"/>
    </source>
</evidence>
<dbReference type="Pfam" id="PF00654">
    <property type="entry name" value="Voltage_CLC"/>
    <property type="match status" value="1"/>
</dbReference>
<evidence type="ECO:0000256" key="3">
    <source>
        <dbReference type="ARBA" id="ARBA00022692"/>
    </source>
</evidence>
<protein>
    <submittedName>
        <fullName evidence="11">Chloride channel protein</fullName>
    </submittedName>
</protein>
<evidence type="ECO:0000313" key="11">
    <source>
        <dbReference type="EMBL" id="QNT69712.1"/>
    </source>
</evidence>
<sequence length="439" mass="45275">MSTPGKTPLHRLAVVTLLTGAAAGLGGMGLALLLHLIQHLAYGYSLDAVISAESFLQGVSDASPLRRVLVLSCCGALAGGGWWALYRYGRPLVAIKQAVQSPGQPMPLPETSIHVLLQIVTVALGSPLGREVAPREIGAALAGRLSRRAGLTVEESRILIACGAGAGLAAVYNVPLAGALFVLEVLLGTFSLSAVLPALVTSAIAARIAWIGLGDAVQYPVMPFAINGSLLVWSVLAGPIFGVAAYGFTRLATAMTAKAPRDWRLVPSALAAFIGIGILATGLPQLLGNGKGPIQLSLADDLSIGLALALLLMRTLVTLAALRAGAKGGMLTPGMTIGALLATVIGGLWTMMWPGEPLGAFALVGAGAFLASSMKMPLTAIALILEFTHAPQDVLFPVIFAVSGSSVADRLCDRWFSRVHPLEQGTARQDNDATNVTHV</sequence>
<dbReference type="Proteomes" id="UP000516369">
    <property type="component" value="Chromosome"/>
</dbReference>
<dbReference type="GO" id="GO:0005254">
    <property type="term" value="F:chloride channel activity"/>
    <property type="evidence" value="ECO:0007669"/>
    <property type="project" value="UniProtKB-KW"/>
</dbReference>
<gene>
    <name evidence="11" type="ORF">HQ394_10735</name>
</gene>
<feature type="transmembrane region" description="Helical" evidence="10">
    <location>
        <begin position="230"/>
        <end position="253"/>
    </location>
</feature>
<dbReference type="KEGG" id="dvn:HQ394_10735"/>
<keyword evidence="8" id="KW-0868">Chloride</keyword>
<dbReference type="InterPro" id="IPR014743">
    <property type="entry name" value="Cl-channel_core"/>
</dbReference>
<evidence type="ECO:0000256" key="2">
    <source>
        <dbReference type="ARBA" id="ARBA00022448"/>
    </source>
</evidence>
<dbReference type="CDD" id="cd01033">
    <property type="entry name" value="ClC_like"/>
    <property type="match status" value="1"/>
</dbReference>
<dbReference type="InterPro" id="IPR001807">
    <property type="entry name" value="ClC"/>
</dbReference>
<feature type="transmembrane region" description="Helical" evidence="10">
    <location>
        <begin position="265"/>
        <end position="283"/>
    </location>
</feature>
<feature type="transmembrane region" description="Helical" evidence="10">
    <location>
        <begin position="12"/>
        <end position="34"/>
    </location>
</feature>
<evidence type="ECO:0000256" key="10">
    <source>
        <dbReference type="SAM" id="Phobius"/>
    </source>
</evidence>
<evidence type="ECO:0000256" key="6">
    <source>
        <dbReference type="ARBA" id="ARBA00023136"/>
    </source>
</evidence>
<keyword evidence="4 10" id="KW-1133">Transmembrane helix</keyword>